<evidence type="ECO:0000259" key="7">
    <source>
        <dbReference type="PROSITE" id="PS50067"/>
    </source>
</evidence>
<dbReference type="GO" id="GO:0008017">
    <property type="term" value="F:microtubule binding"/>
    <property type="evidence" value="ECO:0007669"/>
    <property type="project" value="InterPro"/>
</dbReference>
<dbReference type="InterPro" id="IPR001752">
    <property type="entry name" value="Kinesin_motor_dom"/>
</dbReference>
<dbReference type="PRINTS" id="PR00380">
    <property type="entry name" value="KINESINHEAVY"/>
</dbReference>
<dbReference type="PANTHER" id="PTHR47971">
    <property type="entry name" value="KINESIN-RELATED PROTEIN 6"/>
    <property type="match status" value="1"/>
</dbReference>
<dbReference type="Gene3D" id="3.40.850.10">
    <property type="entry name" value="Kinesin motor domain"/>
    <property type="match status" value="1"/>
</dbReference>
<dbReference type="SMART" id="SM00129">
    <property type="entry name" value="KISc"/>
    <property type="match status" value="1"/>
</dbReference>
<evidence type="ECO:0000256" key="4">
    <source>
        <dbReference type="ARBA" id="ARBA00023175"/>
    </source>
</evidence>
<dbReference type="GO" id="GO:0007018">
    <property type="term" value="P:microtubule-based movement"/>
    <property type="evidence" value="ECO:0007669"/>
    <property type="project" value="InterPro"/>
</dbReference>
<accession>A0AAD5SD28</accession>
<dbReference type="SUPFAM" id="SSF52540">
    <property type="entry name" value="P-loop containing nucleoside triphosphate hydrolases"/>
    <property type="match status" value="1"/>
</dbReference>
<dbReference type="PROSITE" id="PS50067">
    <property type="entry name" value="KINESIN_MOTOR_2"/>
    <property type="match status" value="1"/>
</dbReference>
<dbReference type="GO" id="GO:0005524">
    <property type="term" value="F:ATP binding"/>
    <property type="evidence" value="ECO:0007669"/>
    <property type="project" value="UniProtKB-UniRule"/>
</dbReference>
<organism evidence="8 9">
    <name type="scientific">Rhizophlyctis rosea</name>
    <dbReference type="NCBI Taxonomy" id="64517"/>
    <lineage>
        <taxon>Eukaryota</taxon>
        <taxon>Fungi</taxon>
        <taxon>Fungi incertae sedis</taxon>
        <taxon>Chytridiomycota</taxon>
        <taxon>Chytridiomycota incertae sedis</taxon>
        <taxon>Chytridiomycetes</taxon>
        <taxon>Rhizophlyctidales</taxon>
        <taxon>Rhizophlyctidaceae</taxon>
        <taxon>Rhizophlyctis</taxon>
    </lineage>
</organism>
<proteinExistence type="inferred from homology"/>
<evidence type="ECO:0000256" key="1">
    <source>
        <dbReference type="ARBA" id="ARBA00004245"/>
    </source>
</evidence>
<evidence type="ECO:0000256" key="6">
    <source>
        <dbReference type="PROSITE-ProRule" id="PRU00283"/>
    </source>
</evidence>
<dbReference type="PANTHER" id="PTHR47971:SF8">
    <property type="entry name" value="KINESIN-LIKE PROTEIN"/>
    <property type="match status" value="1"/>
</dbReference>
<keyword evidence="6" id="KW-0067">ATP-binding</keyword>
<keyword evidence="9" id="KW-1185">Reference proteome</keyword>
<comment type="subcellular location">
    <subcellularLocation>
        <location evidence="1">Cytoplasm</location>
        <location evidence="1">Cytoskeleton</location>
    </subcellularLocation>
</comment>
<dbReference type="Pfam" id="PF00225">
    <property type="entry name" value="Kinesin"/>
    <property type="match status" value="1"/>
</dbReference>
<dbReference type="GO" id="GO:0003777">
    <property type="term" value="F:microtubule motor activity"/>
    <property type="evidence" value="ECO:0007669"/>
    <property type="project" value="InterPro"/>
</dbReference>
<dbReference type="GO" id="GO:0007019">
    <property type="term" value="P:microtubule depolymerization"/>
    <property type="evidence" value="ECO:0007669"/>
    <property type="project" value="TreeGrafter"/>
</dbReference>
<reference evidence="8" key="1">
    <citation type="submission" date="2020-05" db="EMBL/GenBank/DDBJ databases">
        <title>Phylogenomic resolution of chytrid fungi.</title>
        <authorList>
            <person name="Stajich J.E."/>
            <person name="Amses K."/>
            <person name="Simmons R."/>
            <person name="Seto K."/>
            <person name="Myers J."/>
            <person name="Bonds A."/>
            <person name="Quandt C.A."/>
            <person name="Barry K."/>
            <person name="Liu P."/>
            <person name="Grigoriev I."/>
            <person name="Longcore J.E."/>
            <person name="James T.Y."/>
        </authorList>
    </citation>
    <scope>NUCLEOTIDE SEQUENCE</scope>
    <source>
        <strain evidence="8">JEL0318</strain>
    </source>
</reference>
<name>A0AAD5SD28_9FUNG</name>
<dbReference type="InterPro" id="IPR027417">
    <property type="entry name" value="P-loop_NTPase"/>
</dbReference>
<keyword evidence="6" id="KW-0547">Nucleotide-binding</keyword>
<gene>
    <name evidence="8" type="ORF">HK097_008783</name>
</gene>
<dbReference type="InterPro" id="IPR036961">
    <property type="entry name" value="Kinesin_motor_dom_sf"/>
</dbReference>
<comment type="caution">
    <text evidence="8">The sequence shown here is derived from an EMBL/GenBank/DDBJ whole genome shotgun (WGS) entry which is preliminary data.</text>
</comment>
<dbReference type="InterPro" id="IPR027640">
    <property type="entry name" value="Kinesin-like_fam"/>
</dbReference>
<sequence>MLSTTRRNPPAATAQWITHRQLVVNTKDQYTPPQHVKRTTGQTDRFTVCARVRPLLPAEANDPDMYDCVTVHNGRTVAVHSGEARLMKQRTKHTAFYLDHVFGPEEGTEVVFQKAVRGAVASSIPASGVDPVDSTVFLFGKTGTGKSHTIAGITHLFATDIFNLLHKTKDVAQIGLSILELVAGTKGFNVSNDFVTDLLNDSEIVHFRDDEHGVMHLRGAVELPCPNAETLNHHIRTGQSLRRTQATTRNAGSSRSHLVYLVRIRQKSASSEDPSSNPILSTITLVDLAGTESKTDTLYHTDKNQIQDSASINRTLSTLKECIRSAAAGSKVIPFRGSVLTRLVKKSFVDNSVKTVFIGTLSGIPADAEQSRATVKYMGLVKWRLRDFMVEQEVEHKEEPNVPVRKMTGPAAKHSYLLLKTPVLHKERPGKRSTGAESQSLDG</sequence>
<keyword evidence="5" id="KW-0206">Cytoskeleton</keyword>
<evidence type="ECO:0000256" key="5">
    <source>
        <dbReference type="ARBA" id="ARBA00023212"/>
    </source>
</evidence>
<comment type="similarity">
    <text evidence="6">Belongs to the TRAFAC class myosin-kinesin ATPase superfamily. Kinesin family.</text>
</comment>
<dbReference type="Proteomes" id="UP001212841">
    <property type="component" value="Unassembled WGS sequence"/>
</dbReference>
<protein>
    <recommendedName>
        <fullName evidence="7">Kinesin motor domain-containing protein</fullName>
    </recommendedName>
</protein>
<keyword evidence="2" id="KW-0963">Cytoplasm</keyword>
<keyword evidence="3" id="KW-0493">Microtubule</keyword>
<dbReference type="EMBL" id="JADGJD010000537">
    <property type="protein sequence ID" value="KAJ3050250.1"/>
    <property type="molecule type" value="Genomic_DNA"/>
</dbReference>
<dbReference type="AlphaFoldDB" id="A0AAD5SD28"/>
<evidence type="ECO:0000256" key="2">
    <source>
        <dbReference type="ARBA" id="ARBA00022490"/>
    </source>
</evidence>
<feature type="domain" description="Kinesin motor" evidence="7">
    <location>
        <begin position="45"/>
        <end position="384"/>
    </location>
</feature>
<keyword evidence="4 6" id="KW-0505">Motor protein</keyword>
<dbReference type="GO" id="GO:0005874">
    <property type="term" value="C:microtubule"/>
    <property type="evidence" value="ECO:0007669"/>
    <property type="project" value="UniProtKB-KW"/>
</dbReference>
<feature type="binding site" evidence="6">
    <location>
        <begin position="140"/>
        <end position="147"/>
    </location>
    <ligand>
        <name>ATP</name>
        <dbReference type="ChEBI" id="CHEBI:30616"/>
    </ligand>
</feature>
<evidence type="ECO:0000313" key="8">
    <source>
        <dbReference type="EMBL" id="KAJ3050250.1"/>
    </source>
</evidence>
<evidence type="ECO:0000256" key="3">
    <source>
        <dbReference type="ARBA" id="ARBA00022701"/>
    </source>
</evidence>
<evidence type="ECO:0000313" key="9">
    <source>
        <dbReference type="Proteomes" id="UP001212841"/>
    </source>
</evidence>